<dbReference type="InterPro" id="IPR020103">
    <property type="entry name" value="PsdUridine_synth_cat_dom_sf"/>
</dbReference>
<dbReference type="PANTHER" id="PTHR21600">
    <property type="entry name" value="MITOCHONDRIAL RNA PSEUDOURIDINE SYNTHASE"/>
    <property type="match status" value="1"/>
</dbReference>
<dbReference type="KEGG" id="dsf:UWK_03237"/>
<reference evidence="3" key="1">
    <citation type="journal article" date="2013" name="Stand. Genomic Sci.">
        <title>Complete genome sequence of Desulfocapsa sulfexigens, a marine deltaproteobacterium specialized in disproportionating inorganic sulfur compounds.</title>
        <authorList>
            <person name="Finster K.W."/>
            <person name="Kjeldsen K.U."/>
            <person name="Kube M."/>
            <person name="Reinhardt R."/>
            <person name="Mussmann M."/>
            <person name="Amann R."/>
            <person name="Schreiber L."/>
        </authorList>
    </citation>
    <scope>NUCLEOTIDE SEQUENCE [LARGE SCALE GENOMIC DNA]</scope>
    <source>
        <strain evidence="3">DSM 10523 / SB164P1</strain>
    </source>
</reference>
<dbReference type="InterPro" id="IPR050188">
    <property type="entry name" value="RluA_PseudoU_synthase"/>
</dbReference>
<dbReference type="AlphaFoldDB" id="M1NJL1"/>
<dbReference type="GO" id="GO:0140098">
    <property type="term" value="F:catalytic activity, acting on RNA"/>
    <property type="evidence" value="ECO:0007669"/>
    <property type="project" value="UniProtKB-ARBA"/>
</dbReference>
<organism evidence="2 3">
    <name type="scientific">Desulfocapsa sulfexigens (strain DSM 10523 / SB164P1)</name>
    <dbReference type="NCBI Taxonomy" id="1167006"/>
    <lineage>
        <taxon>Bacteria</taxon>
        <taxon>Pseudomonadati</taxon>
        <taxon>Thermodesulfobacteriota</taxon>
        <taxon>Desulfobulbia</taxon>
        <taxon>Desulfobulbales</taxon>
        <taxon>Desulfocapsaceae</taxon>
        <taxon>Desulfocapsa</taxon>
    </lineage>
</organism>
<dbReference type="GO" id="GO:0001522">
    <property type="term" value="P:pseudouridine synthesis"/>
    <property type="evidence" value="ECO:0007669"/>
    <property type="project" value="InterPro"/>
</dbReference>
<dbReference type="SUPFAM" id="SSF55120">
    <property type="entry name" value="Pseudouridine synthase"/>
    <property type="match status" value="1"/>
</dbReference>
<dbReference type="RefSeq" id="WP_015405448.1">
    <property type="nucleotide sequence ID" value="NC_020304.1"/>
</dbReference>
<dbReference type="STRING" id="1167006.UWK_03237"/>
<dbReference type="GO" id="GO:0003723">
    <property type="term" value="F:RNA binding"/>
    <property type="evidence" value="ECO:0007669"/>
    <property type="project" value="InterPro"/>
</dbReference>
<evidence type="ECO:0000259" key="1">
    <source>
        <dbReference type="Pfam" id="PF00849"/>
    </source>
</evidence>
<dbReference type="Proteomes" id="UP000011721">
    <property type="component" value="Chromosome"/>
</dbReference>
<accession>M1NJL1</accession>
<evidence type="ECO:0000313" key="2">
    <source>
        <dbReference type="EMBL" id="AGF79764.1"/>
    </source>
</evidence>
<proteinExistence type="predicted"/>
<sequence>MTKRPDKEEPIHCNILVKAPAVASQLLADSSGLPKERIKHAMLKGAVWLKRPGSKERRLRKAKFKLKTDDFIQLFYNADVLSQTPPEPTRIAENEEYSVWFKPPWLLSQGTRYGDHCSLLRLAQKSASDVDFKLIHRLDREASGLMVLAHNRNAAMLLSKLFQEDRIEKRYFAEVNGHPEIPEKGLFLNSEIDGKSASTEILRGYPGKTDGNTILDIRLHTGRLHQIRKHLADFGHPVIGDSKYGERQRGYYELHLCAWKIHFLSPFTQETVTYQAPLEMRPSFLKDTIATT</sequence>
<dbReference type="eggNOG" id="COG0564">
    <property type="taxonomic scope" value="Bacteria"/>
</dbReference>
<name>M1NJL1_DESSD</name>
<dbReference type="Gene3D" id="3.30.2350.10">
    <property type="entry name" value="Pseudouridine synthase"/>
    <property type="match status" value="1"/>
</dbReference>
<dbReference type="CDD" id="cd02869">
    <property type="entry name" value="PseudoU_synth_RluA_like"/>
    <property type="match status" value="1"/>
</dbReference>
<feature type="domain" description="Pseudouridine synthase RsuA/RluA-like" evidence="1">
    <location>
        <begin position="97"/>
        <end position="232"/>
    </location>
</feature>
<keyword evidence="3" id="KW-1185">Reference proteome</keyword>
<dbReference type="HOGENOM" id="CLU_016902_8_5_7"/>
<dbReference type="InterPro" id="IPR006145">
    <property type="entry name" value="PsdUridine_synth_RsuA/RluA"/>
</dbReference>
<dbReference type="OrthoDB" id="128480at2"/>
<dbReference type="GO" id="GO:0006396">
    <property type="term" value="P:RNA processing"/>
    <property type="evidence" value="ECO:0007669"/>
    <property type="project" value="UniProtKB-ARBA"/>
</dbReference>
<protein>
    <submittedName>
        <fullName evidence="2">23S RNA-specific pseudouridylate synthase</fullName>
    </submittedName>
</protein>
<dbReference type="EMBL" id="CP003985">
    <property type="protein sequence ID" value="AGF79764.1"/>
    <property type="molecule type" value="Genomic_DNA"/>
</dbReference>
<dbReference type="GO" id="GO:0009982">
    <property type="term" value="F:pseudouridine synthase activity"/>
    <property type="evidence" value="ECO:0007669"/>
    <property type="project" value="InterPro"/>
</dbReference>
<gene>
    <name evidence="2" type="ordered locus">UWK_03237</name>
</gene>
<evidence type="ECO:0000313" key="3">
    <source>
        <dbReference type="Proteomes" id="UP000011721"/>
    </source>
</evidence>
<dbReference type="Pfam" id="PF00849">
    <property type="entry name" value="PseudoU_synth_2"/>
    <property type="match status" value="1"/>
</dbReference>